<reference evidence="12" key="3">
    <citation type="submission" date="2015-06" db="UniProtKB">
        <authorList>
            <consortium name="EnsemblMetazoa"/>
        </authorList>
    </citation>
    <scope>IDENTIFICATION</scope>
</reference>
<dbReference type="SUPFAM" id="SSF81321">
    <property type="entry name" value="Family A G protein-coupled receptor-like"/>
    <property type="match status" value="1"/>
</dbReference>
<keyword evidence="2 8" id="KW-0812">Transmembrane</keyword>
<keyword evidence="4" id="KW-0297">G-protein coupled receptor</keyword>
<keyword evidence="3 8" id="KW-1133">Transmembrane helix</keyword>
<dbReference type="PRINTS" id="PR00237">
    <property type="entry name" value="GPCRRHODOPSN"/>
</dbReference>
<keyword evidence="7" id="KW-0807">Transducer</keyword>
<dbReference type="GO" id="GO:0016020">
    <property type="term" value="C:membrane"/>
    <property type="evidence" value="ECO:0007669"/>
    <property type="project" value="UniProtKB-SubCell"/>
</dbReference>
<feature type="domain" description="G-protein coupled receptors family 1 profile" evidence="10">
    <location>
        <begin position="146"/>
        <end position="187"/>
    </location>
</feature>
<comment type="subcellular location">
    <subcellularLocation>
        <location evidence="1">Membrane</location>
        <topology evidence="1">Multi-pass membrane protein</topology>
    </subcellularLocation>
</comment>
<sequence>MAFSFLLLACICGFVVTELLASDNGTENTEVTGVTEVAITEDPFYVRLRQALADPIRFQQANNLTNYHLSCGWALFAEDERFRSVIEDVMCICFLEYCKRELTQEEFDHHYHGVGLYIKLFVKRGLRVRWFYIPIFAILIVVGICGNITILVVIACYMGKKKSATNVLIANIAVSDLCTCVFCMPFR</sequence>
<evidence type="ECO:0000313" key="13">
    <source>
        <dbReference type="Proteomes" id="UP000014760"/>
    </source>
</evidence>
<evidence type="ECO:0000256" key="1">
    <source>
        <dbReference type="ARBA" id="ARBA00004141"/>
    </source>
</evidence>
<evidence type="ECO:0000256" key="4">
    <source>
        <dbReference type="ARBA" id="ARBA00023040"/>
    </source>
</evidence>
<protein>
    <recommendedName>
        <fullName evidence="10">G-protein coupled receptors family 1 profile domain-containing protein</fullName>
    </recommendedName>
</protein>
<feature type="non-terminal residue" evidence="11">
    <location>
        <position position="187"/>
    </location>
</feature>
<dbReference type="EMBL" id="AMQN01048922">
    <property type="status" value="NOT_ANNOTATED_CDS"/>
    <property type="molecule type" value="Genomic_DNA"/>
</dbReference>
<organism evidence="11">
    <name type="scientific">Capitella teleta</name>
    <name type="common">Polychaete worm</name>
    <dbReference type="NCBI Taxonomy" id="283909"/>
    <lineage>
        <taxon>Eukaryota</taxon>
        <taxon>Metazoa</taxon>
        <taxon>Spiralia</taxon>
        <taxon>Lophotrochozoa</taxon>
        <taxon>Annelida</taxon>
        <taxon>Polychaeta</taxon>
        <taxon>Sedentaria</taxon>
        <taxon>Scolecida</taxon>
        <taxon>Capitellidae</taxon>
        <taxon>Capitella</taxon>
    </lineage>
</organism>
<dbReference type="Proteomes" id="UP000014760">
    <property type="component" value="Unassembled WGS sequence"/>
</dbReference>
<dbReference type="Gene3D" id="1.20.1070.10">
    <property type="entry name" value="Rhodopsin 7-helix transmembrane proteins"/>
    <property type="match status" value="1"/>
</dbReference>
<evidence type="ECO:0000256" key="7">
    <source>
        <dbReference type="ARBA" id="ARBA00023224"/>
    </source>
</evidence>
<evidence type="ECO:0000256" key="2">
    <source>
        <dbReference type="ARBA" id="ARBA00022692"/>
    </source>
</evidence>
<dbReference type="OrthoDB" id="6132580at2759"/>
<proteinExistence type="predicted"/>
<keyword evidence="9" id="KW-0732">Signal</keyword>
<evidence type="ECO:0000256" key="9">
    <source>
        <dbReference type="SAM" id="SignalP"/>
    </source>
</evidence>
<name>R7TY34_CAPTE</name>
<evidence type="ECO:0000313" key="12">
    <source>
        <dbReference type="EnsemblMetazoa" id="CapteP216391"/>
    </source>
</evidence>
<evidence type="ECO:0000256" key="5">
    <source>
        <dbReference type="ARBA" id="ARBA00023136"/>
    </source>
</evidence>
<accession>R7TY34</accession>
<reference evidence="11 13" key="2">
    <citation type="journal article" date="2013" name="Nature">
        <title>Insights into bilaterian evolution from three spiralian genomes.</title>
        <authorList>
            <person name="Simakov O."/>
            <person name="Marletaz F."/>
            <person name="Cho S.J."/>
            <person name="Edsinger-Gonzales E."/>
            <person name="Havlak P."/>
            <person name="Hellsten U."/>
            <person name="Kuo D.H."/>
            <person name="Larsson T."/>
            <person name="Lv J."/>
            <person name="Arendt D."/>
            <person name="Savage R."/>
            <person name="Osoegawa K."/>
            <person name="de Jong P."/>
            <person name="Grimwood J."/>
            <person name="Chapman J.A."/>
            <person name="Shapiro H."/>
            <person name="Aerts A."/>
            <person name="Otillar R.P."/>
            <person name="Terry A.Y."/>
            <person name="Boore J.L."/>
            <person name="Grigoriev I.V."/>
            <person name="Lindberg D.R."/>
            <person name="Seaver E.C."/>
            <person name="Weisblat D.A."/>
            <person name="Putnam N.H."/>
            <person name="Rokhsar D.S."/>
        </authorList>
    </citation>
    <scope>NUCLEOTIDE SEQUENCE</scope>
    <source>
        <strain evidence="11 13">I ESC-2004</strain>
    </source>
</reference>
<dbReference type="GO" id="GO:0004930">
    <property type="term" value="F:G protein-coupled receptor activity"/>
    <property type="evidence" value="ECO:0007669"/>
    <property type="project" value="UniProtKB-KW"/>
</dbReference>
<dbReference type="EMBL" id="KB307816">
    <property type="protein sequence ID" value="ELT98552.1"/>
    <property type="molecule type" value="Genomic_DNA"/>
</dbReference>
<dbReference type="HOGENOM" id="CLU_046758_2_0_1"/>
<reference evidence="13" key="1">
    <citation type="submission" date="2012-12" db="EMBL/GenBank/DDBJ databases">
        <authorList>
            <person name="Hellsten U."/>
            <person name="Grimwood J."/>
            <person name="Chapman J.A."/>
            <person name="Shapiro H."/>
            <person name="Aerts A."/>
            <person name="Otillar R.P."/>
            <person name="Terry A.Y."/>
            <person name="Boore J.L."/>
            <person name="Simakov O."/>
            <person name="Marletaz F."/>
            <person name="Cho S.-J."/>
            <person name="Edsinger-Gonzales E."/>
            <person name="Havlak P."/>
            <person name="Kuo D.-H."/>
            <person name="Larsson T."/>
            <person name="Lv J."/>
            <person name="Arendt D."/>
            <person name="Savage R."/>
            <person name="Osoegawa K."/>
            <person name="de Jong P."/>
            <person name="Lindberg D.R."/>
            <person name="Seaver E.C."/>
            <person name="Weisblat D.A."/>
            <person name="Putnam N.H."/>
            <person name="Grigoriev I.V."/>
            <person name="Rokhsar D.S."/>
        </authorList>
    </citation>
    <scope>NUCLEOTIDE SEQUENCE</scope>
    <source>
        <strain evidence="13">I ESC-2004</strain>
    </source>
</reference>
<dbReference type="AlphaFoldDB" id="R7TY34"/>
<feature type="signal peptide" evidence="9">
    <location>
        <begin position="1"/>
        <end position="21"/>
    </location>
</feature>
<evidence type="ECO:0000256" key="3">
    <source>
        <dbReference type="ARBA" id="ARBA00022989"/>
    </source>
</evidence>
<dbReference type="EnsemblMetazoa" id="CapteT216391">
    <property type="protein sequence ID" value="CapteP216391"/>
    <property type="gene ID" value="CapteG216391"/>
</dbReference>
<evidence type="ECO:0000256" key="6">
    <source>
        <dbReference type="ARBA" id="ARBA00023170"/>
    </source>
</evidence>
<keyword evidence="13" id="KW-1185">Reference proteome</keyword>
<feature type="transmembrane region" description="Helical" evidence="8">
    <location>
        <begin position="130"/>
        <end position="157"/>
    </location>
</feature>
<evidence type="ECO:0000256" key="8">
    <source>
        <dbReference type="SAM" id="Phobius"/>
    </source>
</evidence>
<dbReference type="PROSITE" id="PS50262">
    <property type="entry name" value="G_PROTEIN_RECEP_F1_2"/>
    <property type="match status" value="1"/>
</dbReference>
<dbReference type="PANTHER" id="PTHR24238">
    <property type="entry name" value="G-PROTEIN COUPLED RECEPTOR"/>
    <property type="match status" value="1"/>
</dbReference>
<gene>
    <name evidence="11" type="ORF">CAPTEDRAFT_216391</name>
</gene>
<evidence type="ECO:0000259" key="10">
    <source>
        <dbReference type="PROSITE" id="PS50262"/>
    </source>
</evidence>
<dbReference type="InterPro" id="IPR017452">
    <property type="entry name" value="GPCR_Rhodpsn_7TM"/>
</dbReference>
<keyword evidence="5 8" id="KW-0472">Membrane</keyword>
<dbReference type="InterPro" id="IPR000276">
    <property type="entry name" value="GPCR_Rhodpsn"/>
</dbReference>
<keyword evidence="6" id="KW-0675">Receptor</keyword>
<feature type="chain" id="PRO_5008787455" description="G-protein coupled receptors family 1 profile domain-containing protein" evidence="9">
    <location>
        <begin position="22"/>
        <end position="187"/>
    </location>
</feature>
<evidence type="ECO:0000313" key="11">
    <source>
        <dbReference type="EMBL" id="ELT98552.1"/>
    </source>
</evidence>